<comment type="caution">
    <text evidence="1">The sequence shown here is derived from an EMBL/GenBank/DDBJ whole genome shotgun (WGS) entry which is preliminary data.</text>
</comment>
<evidence type="ECO:0000313" key="2">
    <source>
        <dbReference type="Proteomes" id="UP001249851"/>
    </source>
</evidence>
<name>A0AAD9UZY6_ACRCE</name>
<dbReference type="Proteomes" id="UP001249851">
    <property type="component" value="Unassembled WGS sequence"/>
</dbReference>
<sequence>MAFTAPTKYFNIIRSVLLSGKVLRDSFNPKVVPRVRIWLNEAKADEKKAVMKLFRSMANQNPFQTNQKTLPNQEITSDPSRPVAVASLSTKDSDVAKPGTIQSKKVTWKNLHTSMKTTGRLIPLAPLRTEFDIAPDWRAPKRIVVPMTQVPREDPGKDRLPNLTKHVSHHGRNEREFVIHPEWIKH</sequence>
<protein>
    <submittedName>
        <fullName evidence="1">Uncharacterized protein</fullName>
    </submittedName>
</protein>
<reference evidence="1" key="2">
    <citation type="journal article" date="2023" name="Science">
        <title>Genomic signatures of disease resistance in endangered staghorn corals.</title>
        <authorList>
            <person name="Vollmer S.V."/>
            <person name="Selwyn J.D."/>
            <person name="Despard B.A."/>
            <person name="Roesel C.L."/>
        </authorList>
    </citation>
    <scope>NUCLEOTIDE SEQUENCE</scope>
    <source>
        <strain evidence="1">K2</strain>
    </source>
</reference>
<organism evidence="1 2">
    <name type="scientific">Acropora cervicornis</name>
    <name type="common">Staghorn coral</name>
    <dbReference type="NCBI Taxonomy" id="6130"/>
    <lineage>
        <taxon>Eukaryota</taxon>
        <taxon>Metazoa</taxon>
        <taxon>Cnidaria</taxon>
        <taxon>Anthozoa</taxon>
        <taxon>Hexacorallia</taxon>
        <taxon>Scleractinia</taxon>
        <taxon>Astrocoeniina</taxon>
        <taxon>Acroporidae</taxon>
        <taxon>Acropora</taxon>
    </lineage>
</organism>
<dbReference type="EMBL" id="JARQWQ010000058">
    <property type="protein sequence ID" value="KAK2556037.1"/>
    <property type="molecule type" value="Genomic_DNA"/>
</dbReference>
<dbReference type="AlphaFoldDB" id="A0AAD9UZY6"/>
<keyword evidence="2" id="KW-1185">Reference proteome</keyword>
<proteinExistence type="predicted"/>
<reference evidence="1" key="1">
    <citation type="journal article" date="2023" name="G3 (Bethesda)">
        <title>Whole genome assembly and annotation of the endangered Caribbean coral Acropora cervicornis.</title>
        <authorList>
            <person name="Selwyn J.D."/>
            <person name="Vollmer S.V."/>
        </authorList>
    </citation>
    <scope>NUCLEOTIDE SEQUENCE</scope>
    <source>
        <strain evidence="1">K2</strain>
    </source>
</reference>
<evidence type="ECO:0000313" key="1">
    <source>
        <dbReference type="EMBL" id="KAK2556037.1"/>
    </source>
</evidence>
<gene>
    <name evidence="1" type="ORF">P5673_022040</name>
</gene>
<accession>A0AAD9UZY6</accession>